<dbReference type="PANTHER" id="PTHR40465">
    <property type="entry name" value="CHROMOSOME 1, WHOLE GENOME SHOTGUN SEQUENCE"/>
    <property type="match status" value="1"/>
</dbReference>
<feature type="compositionally biased region" description="Polar residues" evidence="1">
    <location>
        <begin position="262"/>
        <end position="273"/>
    </location>
</feature>
<sequence length="328" mass="35659">MASEAAEAQTLAQFVDGPCLAGIFMNVMLYGVMLTQTFFYYTTYRHDPTWIKVYVGILFFADTLNTAFNIAWIYGVLITNFGSLNAVIYANWLMETEEALTGIIGALVQVFYAWRLLKLTGKRWLAGTVVALAIIQSLAAIGTSINMAMRPLITNFVHYKEAVLVWLSATAFNDVLIALSLIWFLNRSRTGHSKTETVISKIIQITMSNGLLTASFALADIIAYVASPGGLHLAFNYTLCKLYGNSVMSSLNSRAILTSASRNPTGHTASSGRTMPHSDIDDIGSKGSRSAQVMVSVETHQMVDMSAAGNRKSDVGSHLSDAKIVAVV</sequence>
<dbReference type="STRING" id="599839.J4I0R1"/>
<keyword evidence="2" id="KW-0812">Transmembrane</keyword>
<dbReference type="Pfam" id="PF20152">
    <property type="entry name" value="DUF6534"/>
    <property type="match status" value="1"/>
</dbReference>
<feature type="transmembrane region" description="Helical" evidence="2">
    <location>
        <begin position="163"/>
        <end position="185"/>
    </location>
</feature>
<feature type="transmembrane region" description="Helical" evidence="2">
    <location>
        <begin position="99"/>
        <end position="117"/>
    </location>
</feature>
<feature type="region of interest" description="Disordered" evidence="1">
    <location>
        <begin position="262"/>
        <end position="286"/>
    </location>
</feature>
<proteinExistence type="predicted"/>
<dbReference type="Proteomes" id="UP000006352">
    <property type="component" value="Unassembled WGS sequence"/>
</dbReference>
<gene>
    <name evidence="4" type="ORF">FIBRA_07472</name>
</gene>
<evidence type="ECO:0000313" key="5">
    <source>
        <dbReference type="Proteomes" id="UP000006352"/>
    </source>
</evidence>
<keyword evidence="2" id="KW-0472">Membrane</keyword>
<dbReference type="OrthoDB" id="3183258at2759"/>
<dbReference type="AlphaFoldDB" id="J4I0R1"/>
<dbReference type="HOGENOM" id="CLU_046025_2_0_1"/>
<dbReference type="InterPro" id="IPR045339">
    <property type="entry name" value="DUF6534"/>
</dbReference>
<protein>
    <recommendedName>
        <fullName evidence="3">DUF6534 domain-containing protein</fullName>
    </recommendedName>
</protein>
<organism evidence="4 5">
    <name type="scientific">Fibroporia radiculosa</name>
    <dbReference type="NCBI Taxonomy" id="599839"/>
    <lineage>
        <taxon>Eukaryota</taxon>
        <taxon>Fungi</taxon>
        <taxon>Dikarya</taxon>
        <taxon>Basidiomycota</taxon>
        <taxon>Agaricomycotina</taxon>
        <taxon>Agaricomycetes</taxon>
        <taxon>Polyporales</taxon>
        <taxon>Fibroporiaceae</taxon>
        <taxon>Fibroporia</taxon>
    </lineage>
</organism>
<evidence type="ECO:0000256" key="1">
    <source>
        <dbReference type="SAM" id="MobiDB-lite"/>
    </source>
</evidence>
<feature type="transmembrane region" description="Helical" evidence="2">
    <location>
        <begin position="124"/>
        <end position="143"/>
    </location>
</feature>
<keyword evidence="2" id="KW-1133">Transmembrane helix</keyword>
<dbReference type="InParanoid" id="J4I0R1"/>
<evidence type="ECO:0000313" key="4">
    <source>
        <dbReference type="EMBL" id="CCM05262.1"/>
    </source>
</evidence>
<evidence type="ECO:0000256" key="2">
    <source>
        <dbReference type="SAM" id="Phobius"/>
    </source>
</evidence>
<dbReference type="RefSeq" id="XP_012184545.1">
    <property type="nucleotide sequence ID" value="XM_012329155.1"/>
</dbReference>
<accession>J4I0R1</accession>
<dbReference type="GeneID" id="24100173"/>
<feature type="domain" description="DUF6534" evidence="3">
    <location>
        <begin position="171"/>
        <end position="255"/>
    </location>
</feature>
<evidence type="ECO:0000259" key="3">
    <source>
        <dbReference type="Pfam" id="PF20152"/>
    </source>
</evidence>
<keyword evidence="5" id="KW-1185">Reference proteome</keyword>
<feature type="transmembrane region" description="Helical" evidence="2">
    <location>
        <begin position="20"/>
        <end position="41"/>
    </location>
</feature>
<name>J4I0R1_9APHY</name>
<feature type="transmembrane region" description="Helical" evidence="2">
    <location>
        <begin position="53"/>
        <end position="79"/>
    </location>
</feature>
<reference evidence="4 5" key="1">
    <citation type="journal article" date="2012" name="Appl. Environ. Microbiol.">
        <title>Short-read sequencing for genomic analysis of the brown rot fungus Fibroporia radiculosa.</title>
        <authorList>
            <person name="Tang J.D."/>
            <person name="Perkins A.D."/>
            <person name="Sonstegard T.S."/>
            <person name="Schroeder S.G."/>
            <person name="Burgess S.C."/>
            <person name="Diehl S.V."/>
        </authorList>
    </citation>
    <scope>NUCLEOTIDE SEQUENCE [LARGE SCALE GENOMIC DNA]</scope>
    <source>
        <strain evidence="4 5">TFFH 294</strain>
    </source>
</reference>
<dbReference type="PANTHER" id="PTHR40465:SF1">
    <property type="entry name" value="DUF6534 DOMAIN-CONTAINING PROTEIN"/>
    <property type="match status" value="1"/>
</dbReference>
<dbReference type="EMBL" id="HE797183">
    <property type="protein sequence ID" value="CCM05262.1"/>
    <property type="molecule type" value="Genomic_DNA"/>
</dbReference>